<sequence>MSPSGIAARLRPVLVRYHWPSWVGAATVALLAVIGVHTKFAHGIVVAAIVYWVWGAVRGQLSRPGWLTLETAGVLAFGAVMLVALALDGEQARLVLAAGWLAHAGWDVAHHRADMIVPRWYAEFCGVLDVLLAAVVLTLPTS</sequence>
<proteinExistence type="predicted"/>
<reference evidence="1" key="1">
    <citation type="submission" date="2024-03" db="EMBL/GenBank/DDBJ databases">
        <title>Novel Streptomyces species of biotechnological and ecological value are a feature of Machair soil.</title>
        <authorList>
            <person name="Prole J.R."/>
            <person name="Goodfellow M."/>
            <person name="Allenby N."/>
            <person name="Ward A.C."/>
        </authorList>
    </citation>
    <scope>NUCLEOTIDE SEQUENCE</scope>
    <source>
        <strain evidence="1">MS2.AVA.5</strain>
    </source>
</reference>
<dbReference type="EMBL" id="JBBKAJ010000022">
    <property type="protein sequence ID" value="MEJ8638483.1"/>
    <property type="molecule type" value="Genomic_DNA"/>
</dbReference>
<organism evidence="1 2">
    <name type="scientific">Streptomyces achmelvichensis</name>
    <dbReference type="NCBI Taxonomy" id="3134111"/>
    <lineage>
        <taxon>Bacteria</taxon>
        <taxon>Bacillati</taxon>
        <taxon>Actinomycetota</taxon>
        <taxon>Actinomycetes</taxon>
        <taxon>Kitasatosporales</taxon>
        <taxon>Streptomycetaceae</taxon>
        <taxon>Streptomyces</taxon>
    </lineage>
</organism>
<keyword evidence="2" id="KW-1185">Reference proteome</keyword>
<name>A0ACC6Q412_9ACTN</name>
<dbReference type="Proteomes" id="UP001377168">
    <property type="component" value="Unassembled WGS sequence"/>
</dbReference>
<protein>
    <submittedName>
        <fullName evidence="1">Uncharacterized protein</fullName>
    </submittedName>
</protein>
<accession>A0ACC6Q412</accession>
<comment type="caution">
    <text evidence="1">The sequence shown here is derived from an EMBL/GenBank/DDBJ whole genome shotgun (WGS) entry which is preliminary data.</text>
</comment>
<evidence type="ECO:0000313" key="1">
    <source>
        <dbReference type="EMBL" id="MEJ8638483.1"/>
    </source>
</evidence>
<gene>
    <name evidence="1" type="ORF">WKI67_34505</name>
</gene>
<evidence type="ECO:0000313" key="2">
    <source>
        <dbReference type="Proteomes" id="UP001377168"/>
    </source>
</evidence>